<evidence type="ECO:0000256" key="1">
    <source>
        <dbReference type="SAM" id="Phobius"/>
    </source>
</evidence>
<keyword evidence="1" id="KW-0812">Transmembrane</keyword>
<reference evidence="2 3" key="1">
    <citation type="submission" date="2015-07" db="EMBL/GenBank/DDBJ databases">
        <authorList>
            <consortium name="Pathogen Informatics"/>
        </authorList>
    </citation>
    <scope>NUCLEOTIDE SEQUENCE [LARGE SCALE GENOMIC DNA]</scope>
    <source>
        <strain evidence="2 3">A325</strain>
    </source>
</reference>
<evidence type="ECO:0000313" key="2">
    <source>
        <dbReference type="EMBL" id="CSC89685.1"/>
    </source>
</evidence>
<feature type="transmembrane region" description="Helical" evidence="1">
    <location>
        <begin position="6"/>
        <end position="27"/>
    </location>
</feature>
<keyword evidence="1" id="KW-0472">Membrane</keyword>
<protein>
    <recommendedName>
        <fullName evidence="4">DUF4760 domain-containing protein</fullName>
    </recommendedName>
</protein>
<evidence type="ECO:0000313" key="3">
    <source>
        <dbReference type="Proteomes" id="UP000046067"/>
    </source>
</evidence>
<keyword evidence="1" id="KW-1133">Transmembrane helix</keyword>
<dbReference type="RefSeq" id="WP_053034789.1">
    <property type="nucleotide sequence ID" value="NZ_CWSO01000017.1"/>
</dbReference>
<feature type="transmembrane region" description="Helical" evidence="1">
    <location>
        <begin position="34"/>
        <end position="54"/>
    </location>
</feature>
<dbReference type="EMBL" id="CWQJ01000050">
    <property type="protein sequence ID" value="CSC89685.1"/>
    <property type="molecule type" value="Genomic_DNA"/>
</dbReference>
<name>A0A655ZZH1_VIBCL</name>
<proteinExistence type="predicted"/>
<dbReference type="Proteomes" id="UP000046067">
    <property type="component" value="Unassembled WGS sequence"/>
</dbReference>
<evidence type="ECO:0008006" key="4">
    <source>
        <dbReference type="Google" id="ProtNLM"/>
    </source>
</evidence>
<dbReference type="AlphaFoldDB" id="A0A655ZZH1"/>
<organism evidence="2 3">
    <name type="scientific">Vibrio cholerae</name>
    <dbReference type="NCBI Taxonomy" id="666"/>
    <lineage>
        <taxon>Bacteria</taxon>
        <taxon>Pseudomonadati</taxon>
        <taxon>Pseudomonadota</taxon>
        <taxon>Gammaproteobacteria</taxon>
        <taxon>Vibrionales</taxon>
        <taxon>Vibrionaceae</taxon>
        <taxon>Vibrio</taxon>
    </lineage>
</organism>
<gene>
    <name evidence="2" type="ORF">ERS013201_03840</name>
</gene>
<sequence length="206" mass="23525">MVTNRIIWICCISLAASGFIIGANWLVEPDILQTLNLSFTAIGAFTTVGLLYLGSKAFSVWKLQFAYAEKFKAFVDLEKSFLNAIASYTKLVASMVNKHDLLIGVPADKLKYIEIDDDKAQLDFKAAKRDYAVKVDWAMSFLPDENNFELDYIAFESELHKGLRYWYQSLNANDSEVAHEMMCKAEQLIIDFNLKGKKLIREQRNK</sequence>
<accession>A0A655ZZH1</accession>